<reference evidence="2 3" key="1">
    <citation type="journal article" date="2011" name="Stand. Genomic Sci.">
        <title>High quality draft genome sequence of Segniliparus rugosus CDC 945(T)= (ATCC BAA-974(T)).</title>
        <authorList>
            <person name="Earl A.M."/>
            <person name="Desjardins C.A."/>
            <person name="Fitzgerald M.G."/>
            <person name="Arachchi H.M."/>
            <person name="Zeng Q."/>
            <person name="Mehta T."/>
            <person name="Griggs A."/>
            <person name="Birren B.W."/>
            <person name="Toney N.C."/>
            <person name="Carr J."/>
            <person name="Posey J."/>
            <person name="Butler W.R."/>
        </authorList>
    </citation>
    <scope>NUCLEOTIDE SEQUENCE [LARGE SCALE GENOMIC DNA]</scope>
    <source>
        <strain evidence="3">ATCC BAA-974 / DSM 45345 / CCUG 50838 / CIP 108380 / JCM 13579 / CDC 945</strain>
    </source>
</reference>
<protein>
    <recommendedName>
        <fullName evidence="4">Fructosamine kinase</fullName>
    </recommendedName>
</protein>
<dbReference type="EMBL" id="ACZI02000002">
    <property type="protein sequence ID" value="EFV12988.1"/>
    <property type="molecule type" value="Genomic_DNA"/>
</dbReference>
<dbReference type="PANTHER" id="PTHR12149">
    <property type="entry name" value="FRUCTOSAMINE 3 KINASE-RELATED PROTEIN"/>
    <property type="match status" value="1"/>
</dbReference>
<dbReference type="PANTHER" id="PTHR12149:SF8">
    <property type="entry name" value="PROTEIN-RIBULOSAMINE 3-KINASE"/>
    <property type="match status" value="1"/>
</dbReference>
<dbReference type="InterPro" id="IPR011009">
    <property type="entry name" value="Kinase-like_dom_sf"/>
</dbReference>
<dbReference type="PIRSF" id="PIRSF006221">
    <property type="entry name" value="Ketosamine-3-kinase"/>
    <property type="match status" value="1"/>
</dbReference>
<accession>E5XRM5</accession>
<comment type="caution">
    <text evidence="2">The sequence shown here is derived from an EMBL/GenBank/DDBJ whole genome shotgun (WGS) entry which is preliminary data.</text>
</comment>
<dbReference type="GO" id="GO:0016301">
    <property type="term" value="F:kinase activity"/>
    <property type="evidence" value="ECO:0007669"/>
    <property type="project" value="UniProtKB-UniRule"/>
</dbReference>
<evidence type="ECO:0000313" key="3">
    <source>
        <dbReference type="Proteomes" id="UP000004816"/>
    </source>
</evidence>
<dbReference type="AlphaFoldDB" id="E5XRM5"/>
<keyword evidence="1" id="KW-0808">Transferase</keyword>
<dbReference type="RefSeq" id="WP_007470238.1">
    <property type="nucleotide sequence ID" value="NZ_KI391953.1"/>
</dbReference>
<evidence type="ECO:0000313" key="2">
    <source>
        <dbReference type="EMBL" id="EFV12988.1"/>
    </source>
</evidence>
<dbReference type="Gene3D" id="1.10.510.10">
    <property type="entry name" value="Transferase(Phosphotransferase) domain 1"/>
    <property type="match status" value="1"/>
</dbReference>
<keyword evidence="3" id="KW-1185">Reference proteome</keyword>
<dbReference type="Gene3D" id="1.20.1270.240">
    <property type="match status" value="1"/>
</dbReference>
<dbReference type="Pfam" id="PF03881">
    <property type="entry name" value="Fructosamin_kin"/>
    <property type="match status" value="1"/>
</dbReference>
<keyword evidence="1" id="KW-0418">Kinase</keyword>
<organism evidence="2 3">
    <name type="scientific">Segniliparus rugosus (strain ATCC BAA-974 / DSM 45345 / CCUG 50838 / CIP 108380 / JCM 13579 / CDC 945)</name>
    <dbReference type="NCBI Taxonomy" id="679197"/>
    <lineage>
        <taxon>Bacteria</taxon>
        <taxon>Bacillati</taxon>
        <taxon>Actinomycetota</taxon>
        <taxon>Actinomycetes</taxon>
        <taxon>Mycobacteriales</taxon>
        <taxon>Segniliparaceae</taxon>
        <taxon>Segniliparus</taxon>
    </lineage>
</organism>
<evidence type="ECO:0008006" key="4">
    <source>
        <dbReference type="Google" id="ProtNLM"/>
    </source>
</evidence>
<dbReference type="InterPro" id="IPR016477">
    <property type="entry name" value="Fructo-/Ketosamine-3-kinase"/>
</dbReference>
<dbReference type="Proteomes" id="UP000004816">
    <property type="component" value="Unassembled WGS sequence"/>
</dbReference>
<dbReference type="Gene3D" id="3.30.200.20">
    <property type="entry name" value="Phosphorylase Kinase, domain 1"/>
    <property type="match status" value="1"/>
</dbReference>
<dbReference type="OrthoDB" id="5291879at2"/>
<dbReference type="eggNOG" id="COG3001">
    <property type="taxonomic scope" value="Bacteria"/>
</dbReference>
<gene>
    <name evidence="2" type="ORF">HMPREF9336_02147</name>
</gene>
<name>E5XRM5_SEGRC</name>
<dbReference type="SUPFAM" id="SSF56112">
    <property type="entry name" value="Protein kinase-like (PK-like)"/>
    <property type="match status" value="1"/>
</dbReference>
<evidence type="ECO:0000256" key="1">
    <source>
        <dbReference type="PIRNR" id="PIRNR006221"/>
    </source>
</evidence>
<sequence length="265" mass="28887">MAESVSTTDPPRFVKRNRAAPPGFFACEAAGLRWLASAPSGVPCVPVLDVTDHALTLVRLDPVPPSVGAAHEFGRGLARTHQAGARGFGAGPDGWDEDGWFGPLDSPMPVPLRDRARWGEHYAYDRLGPMAERAGRAFSEEHQEMLAQLVRRCADGDFDDEEPPSRIHGDLWSGNVMWTAAGAVLIDPAAHGGHRETDLAYLSLFGAPLFAETVAGYQREYPLRAGWEERQCLHQAFMLLVHVVLFGRSYVPPTISAVERALALP</sequence>
<dbReference type="HOGENOM" id="CLU_036517_0_2_11"/>
<dbReference type="STRING" id="679197.HMPREF9336_02147"/>
<proteinExistence type="inferred from homology"/>
<comment type="similarity">
    <text evidence="1">Belongs to the fructosamine kinase family.</text>
</comment>